<evidence type="ECO:0000256" key="10">
    <source>
        <dbReference type="SAM" id="SignalP"/>
    </source>
</evidence>
<evidence type="ECO:0000256" key="8">
    <source>
        <dbReference type="SAM" id="Coils"/>
    </source>
</evidence>
<name>A0ABM9ZR50_9BACT</name>
<dbReference type="RefSeq" id="WP_009166211.1">
    <property type="nucleotide sequence ID" value="NZ_ADFP01000137.1"/>
</dbReference>
<keyword evidence="5" id="KW-0812">Transmembrane</keyword>
<evidence type="ECO:0000256" key="1">
    <source>
        <dbReference type="ARBA" id="ARBA00004442"/>
    </source>
</evidence>
<dbReference type="Proteomes" id="UP000006462">
    <property type="component" value="Unassembled WGS sequence"/>
</dbReference>
<dbReference type="InterPro" id="IPR051906">
    <property type="entry name" value="TolC-like"/>
</dbReference>
<evidence type="ECO:0000256" key="2">
    <source>
        <dbReference type="ARBA" id="ARBA00007613"/>
    </source>
</evidence>
<dbReference type="InterPro" id="IPR003423">
    <property type="entry name" value="OMP_efflux"/>
</dbReference>
<keyword evidence="4" id="KW-1134">Transmembrane beta strand</keyword>
<reference evidence="11 12" key="1">
    <citation type="submission" date="2009-12" db="EMBL/GenBank/DDBJ databases">
        <authorList>
            <person name="Shrivastava S."/>
            <person name="Madupu R."/>
            <person name="Durkin A.S."/>
            <person name="Torralba M."/>
            <person name="Methe B."/>
            <person name="Sutton G.G."/>
            <person name="Strausberg R.L."/>
            <person name="Nelson K.E."/>
        </authorList>
    </citation>
    <scope>NUCLEOTIDE SEQUENCE [LARGE SCALE GENOMIC DNA]</scope>
    <source>
        <strain evidence="11 12">W5455</strain>
    </source>
</reference>
<evidence type="ECO:0000256" key="4">
    <source>
        <dbReference type="ARBA" id="ARBA00022452"/>
    </source>
</evidence>
<feature type="coiled-coil region" evidence="8">
    <location>
        <begin position="348"/>
        <end position="375"/>
    </location>
</feature>
<feature type="signal peptide" evidence="10">
    <location>
        <begin position="1"/>
        <end position="22"/>
    </location>
</feature>
<keyword evidence="3" id="KW-0813">Transport</keyword>
<evidence type="ECO:0000256" key="6">
    <source>
        <dbReference type="ARBA" id="ARBA00023136"/>
    </source>
</evidence>
<dbReference type="Gene3D" id="1.20.1600.10">
    <property type="entry name" value="Outer membrane efflux proteins (OEP)"/>
    <property type="match status" value="1"/>
</dbReference>
<dbReference type="PANTHER" id="PTHR30026:SF20">
    <property type="entry name" value="OUTER MEMBRANE PROTEIN TOLC"/>
    <property type="match status" value="1"/>
</dbReference>
<evidence type="ECO:0000313" key="11">
    <source>
        <dbReference type="EMBL" id="EFB89351.1"/>
    </source>
</evidence>
<keyword evidence="6" id="KW-0472">Membrane</keyword>
<keyword evidence="8" id="KW-0175">Coiled coil</keyword>
<keyword evidence="12" id="KW-1185">Reference proteome</keyword>
<protein>
    <submittedName>
        <fullName evidence="11">Outer membrane efflux protein</fullName>
    </submittedName>
</protein>
<sequence>MKRIQAAALALSFSLLGFPALGAPAASSLQALRNAAHPAASVAGDSEAIILTMGRALNIALDRNFTVLTAEQNVESAKGQSKAAGAALNPQLNLQGQGNAYDNIPSYPDNELVARVAVSQSLYSGGKNQALARQGKLGVKQAEQDLRNARESVALTVWNAYCEVLYRREVLRNTENALDYYSNAEKELNERVVYGLSTNLDLTRVRQQKENARASNIAAGNNLEAARIELCRLLRMRPETNLALSGSLEDNLPKLEDTRKIPADVEAAIRETLERRGDYQSLRYAAASRKNEIAVARSGLLPTLSLSSGYRFGYTSNGLGGVSDKNQWTASLTLDVPVYDGGSTSGSVRAAKAGLKAAEHALDEKEDSIKAELADSWLSLQNALETLSAGRANLQLAKESLDYAESGYREGVNTQIDVLQARSELTDALQLLAQHLRDSREAQANLWKAQGILIERALLQENLRDSAAAPAKSAGLRADSRKKTK</sequence>
<proteinExistence type="inferred from homology"/>
<comment type="similarity">
    <text evidence="2">Belongs to the outer membrane factor (OMF) (TC 1.B.17) family.</text>
</comment>
<feature type="chain" id="PRO_5046491294" evidence="10">
    <location>
        <begin position="23"/>
        <end position="485"/>
    </location>
</feature>
<dbReference type="Pfam" id="PF02321">
    <property type="entry name" value="OEP"/>
    <property type="match status" value="2"/>
</dbReference>
<evidence type="ECO:0000256" key="5">
    <source>
        <dbReference type="ARBA" id="ARBA00022692"/>
    </source>
</evidence>
<dbReference type="PANTHER" id="PTHR30026">
    <property type="entry name" value="OUTER MEMBRANE PROTEIN TOLC"/>
    <property type="match status" value="1"/>
</dbReference>
<evidence type="ECO:0000256" key="3">
    <source>
        <dbReference type="ARBA" id="ARBA00022448"/>
    </source>
</evidence>
<dbReference type="EMBL" id="ADFP01000137">
    <property type="protein sequence ID" value="EFB89351.1"/>
    <property type="molecule type" value="Genomic_DNA"/>
</dbReference>
<organism evidence="11 12">
    <name type="scientific">Pyramidobacter piscolens W5455</name>
    <dbReference type="NCBI Taxonomy" id="352165"/>
    <lineage>
        <taxon>Bacteria</taxon>
        <taxon>Thermotogati</taxon>
        <taxon>Synergistota</taxon>
        <taxon>Synergistia</taxon>
        <taxon>Synergistales</taxon>
        <taxon>Dethiosulfovibrionaceae</taxon>
        <taxon>Pyramidobacter</taxon>
    </lineage>
</organism>
<comment type="subcellular location">
    <subcellularLocation>
        <location evidence="1">Cell outer membrane</location>
    </subcellularLocation>
</comment>
<keyword evidence="7" id="KW-0998">Cell outer membrane</keyword>
<evidence type="ECO:0000256" key="7">
    <source>
        <dbReference type="ARBA" id="ARBA00023237"/>
    </source>
</evidence>
<comment type="caution">
    <text evidence="11">The sequence shown here is derived from an EMBL/GenBank/DDBJ whole genome shotgun (WGS) entry which is preliminary data.</text>
</comment>
<evidence type="ECO:0000256" key="9">
    <source>
        <dbReference type="SAM" id="MobiDB-lite"/>
    </source>
</evidence>
<keyword evidence="10" id="KW-0732">Signal</keyword>
<gene>
    <name evidence="11" type="ORF">HMPREF7215_0843</name>
</gene>
<dbReference type="SUPFAM" id="SSF56954">
    <property type="entry name" value="Outer membrane efflux proteins (OEP)"/>
    <property type="match status" value="1"/>
</dbReference>
<evidence type="ECO:0000313" key="12">
    <source>
        <dbReference type="Proteomes" id="UP000006462"/>
    </source>
</evidence>
<feature type="region of interest" description="Disordered" evidence="9">
    <location>
        <begin position="466"/>
        <end position="485"/>
    </location>
</feature>
<accession>A0ABM9ZR50</accession>